<sequence length="897" mass="102329">MNEKEKKRESENKRRRQEQIKTEKRGEREEKREREENERRERKKDWERGRERERKSEEKERGEKEREKWKRERDEKERDRERGESEKEEREKRRREEEEREKERGERRERGERAEKKRKRREIKREKRERREKRRKVKSEERERDPQMHRSRRSSRVQLQLCSRQRREPEDGLIFNEADMSWTEEAPGTPSGTGPELSLLERGLPEAYRHPGGVQWLAGGGLDRAGDSDGNYRCGPAAVKAIKLGKVCYPFDGRFVFAEVNSDMFCLLQVNSDVFMSLTGDSDVFLSLTGEQGTVTCFCLLQVNSDVFCLLQVNSDVFCLSQVNSDVFLSLTVTVTCFVLQVNSDVFCLLQVNSDVFCLLQVNSDVFCLLQVNSDVFCLLQVNSDVFCLLQVNSDMFCLLQVNSDVLYYTRDKYGKLTLQDIDKTKVGQKLVTQNTEQGQRSNEQALKTAESFGCSRDNTPVAPASVKITIQPQKGYVGRPVEATVTFVNPSSSPLQSNVLVSVETVYYTGISSQEVHKENYDLNLPPNGSQQMAVTVPPEEYMNVLKSQANLRSPCPPSCPGRDGDRVCRGEPGGAGAGLKVLSPALYEGQKAMTSVSFRNNLGVALKKPTLALEGPGLMSYVTKEFANVEPGGVLKWEMEFYPYSVGKKRLSSVMITENQYMAWGYIEVQVLRAPHWLPPTFGSSLRILTIQRLRSSCVCVRSGGATGVVVKGPDDKSSVAFRNGRVKGSECMQVSSGKTIPPFEKDLKPSQRTLQYLDFINFIPDYQHTEFSQECKTKNASILGFCWTNWNEVVFVTDQGIEYYQYCPETSVILLSSTVQGNVLQPLTFRNGTMSKMSKFEIELPVVPKPAKLSLSERDVAMATIYGQLYVMYLKHHSRSANSQCRGRLYHLPR</sequence>
<comment type="caution">
    <text evidence="4">The sequence shown here is derived from an EMBL/GenBank/DDBJ whole genome shotgun (WGS) entry which is preliminary data.</text>
</comment>
<evidence type="ECO:0000259" key="3">
    <source>
        <dbReference type="Pfam" id="PF21029"/>
    </source>
</evidence>
<dbReference type="SUPFAM" id="SSF54001">
    <property type="entry name" value="Cysteine proteinases"/>
    <property type="match status" value="1"/>
</dbReference>
<dbReference type="GO" id="GO:0010506">
    <property type="term" value="P:regulation of autophagy"/>
    <property type="evidence" value="ECO:0007669"/>
    <property type="project" value="InterPro"/>
</dbReference>
<keyword evidence="5" id="KW-1185">Reference proteome</keyword>
<dbReference type="InterPro" id="IPR036985">
    <property type="entry name" value="Transglutaminase-like_sf"/>
</dbReference>
<dbReference type="InterPro" id="IPR038765">
    <property type="entry name" value="Papain-like_cys_pep_sf"/>
</dbReference>
<reference evidence="5" key="1">
    <citation type="submission" date="2024-04" db="EMBL/GenBank/DDBJ databases">
        <title>Salinicola lusitanus LLJ914,a marine bacterium isolated from the Okinawa Trough.</title>
        <authorList>
            <person name="Li J."/>
        </authorList>
    </citation>
    <scope>NUCLEOTIDE SEQUENCE [LARGE SCALE GENOMIC DNA]</scope>
</reference>
<dbReference type="GO" id="GO:0031902">
    <property type="term" value="C:late endosome membrane"/>
    <property type="evidence" value="ECO:0007669"/>
    <property type="project" value="TreeGrafter"/>
</dbReference>
<feature type="domain" description="Regulator of MON1-CCZ1 complex N-terminal" evidence="3">
    <location>
        <begin position="700"/>
        <end position="813"/>
    </location>
</feature>
<dbReference type="SUPFAM" id="SSF49309">
    <property type="entry name" value="Transglutaminase, two C-terminal domains"/>
    <property type="match status" value="2"/>
</dbReference>
<evidence type="ECO:0000313" key="5">
    <source>
        <dbReference type="Proteomes" id="UP001460270"/>
    </source>
</evidence>
<dbReference type="Pfam" id="PF00927">
    <property type="entry name" value="Transglut_C"/>
    <property type="match status" value="1"/>
</dbReference>
<dbReference type="Gene3D" id="3.90.260.10">
    <property type="entry name" value="Transglutaminase-like"/>
    <property type="match status" value="1"/>
</dbReference>
<dbReference type="PANTHER" id="PTHR12897:SF4">
    <property type="entry name" value="REGULATOR OF MON1-CCZ1 COMPLEX"/>
    <property type="match status" value="1"/>
</dbReference>
<evidence type="ECO:0000313" key="4">
    <source>
        <dbReference type="EMBL" id="KAK7912418.1"/>
    </source>
</evidence>
<dbReference type="InterPro" id="IPR008958">
    <property type="entry name" value="Transglutaminase_C"/>
</dbReference>
<evidence type="ECO:0000259" key="2">
    <source>
        <dbReference type="Pfam" id="PF00927"/>
    </source>
</evidence>
<dbReference type="AlphaFoldDB" id="A0AAW0NXS5"/>
<accession>A0AAW0NXS5</accession>
<dbReference type="Proteomes" id="UP001460270">
    <property type="component" value="Unassembled WGS sequence"/>
</dbReference>
<dbReference type="PANTHER" id="PTHR12897">
    <property type="entry name" value="COLON CANCER-ASSOCIATED PROTEIN MIC1"/>
    <property type="match status" value="1"/>
</dbReference>
<dbReference type="InterPro" id="IPR040371">
    <property type="entry name" value="RMC1"/>
</dbReference>
<feature type="compositionally biased region" description="Basic and acidic residues" evidence="1">
    <location>
        <begin position="138"/>
        <end position="148"/>
    </location>
</feature>
<feature type="compositionally biased region" description="Basic and acidic residues" evidence="1">
    <location>
        <begin position="1"/>
        <end position="115"/>
    </location>
</feature>
<dbReference type="InterPro" id="IPR049040">
    <property type="entry name" value="RMC1_N"/>
</dbReference>
<dbReference type="InterPro" id="IPR036238">
    <property type="entry name" value="Transglutaminase_C_sf"/>
</dbReference>
<protein>
    <submittedName>
        <fullName evidence="4">Uncharacterized protein</fullName>
    </submittedName>
</protein>
<gene>
    <name evidence="4" type="ORF">WMY93_012629</name>
</gene>
<dbReference type="Gene3D" id="2.60.40.10">
    <property type="entry name" value="Immunoglobulins"/>
    <property type="match status" value="2"/>
</dbReference>
<feature type="region of interest" description="Disordered" evidence="1">
    <location>
        <begin position="1"/>
        <end position="175"/>
    </location>
</feature>
<feature type="compositionally biased region" description="Basic residues" evidence="1">
    <location>
        <begin position="116"/>
        <end position="137"/>
    </location>
</feature>
<dbReference type="Pfam" id="PF21029">
    <property type="entry name" value="RMC1_N"/>
    <property type="match status" value="1"/>
</dbReference>
<organism evidence="4 5">
    <name type="scientific">Mugilogobius chulae</name>
    <name type="common">yellowstripe goby</name>
    <dbReference type="NCBI Taxonomy" id="88201"/>
    <lineage>
        <taxon>Eukaryota</taxon>
        <taxon>Metazoa</taxon>
        <taxon>Chordata</taxon>
        <taxon>Craniata</taxon>
        <taxon>Vertebrata</taxon>
        <taxon>Euteleostomi</taxon>
        <taxon>Actinopterygii</taxon>
        <taxon>Neopterygii</taxon>
        <taxon>Teleostei</taxon>
        <taxon>Neoteleostei</taxon>
        <taxon>Acanthomorphata</taxon>
        <taxon>Gobiaria</taxon>
        <taxon>Gobiiformes</taxon>
        <taxon>Gobioidei</taxon>
        <taxon>Gobiidae</taxon>
        <taxon>Gobionellinae</taxon>
        <taxon>Mugilogobius</taxon>
    </lineage>
</organism>
<name>A0AAW0NXS5_9GOBI</name>
<feature type="domain" description="Transglutaminase C-terminal" evidence="2">
    <location>
        <begin position="473"/>
        <end position="549"/>
    </location>
</feature>
<evidence type="ECO:0000256" key="1">
    <source>
        <dbReference type="SAM" id="MobiDB-lite"/>
    </source>
</evidence>
<proteinExistence type="predicted"/>
<dbReference type="GO" id="GO:0005765">
    <property type="term" value="C:lysosomal membrane"/>
    <property type="evidence" value="ECO:0007669"/>
    <property type="project" value="TreeGrafter"/>
</dbReference>
<dbReference type="GO" id="GO:0003810">
    <property type="term" value="F:protein-glutamine gamma-glutamyltransferase activity"/>
    <property type="evidence" value="ECO:0007669"/>
    <property type="project" value="InterPro"/>
</dbReference>
<dbReference type="InterPro" id="IPR013783">
    <property type="entry name" value="Ig-like_fold"/>
</dbReference>
<dbReference type="EMBL" id="JBBPFD010000009">
    <property type="protein sequence ID" value="KAK7912418.1"/>
    <property type="molecule type" value="Genomic_DNA"/>
</dbReference>
<dbReference type="GO" id="GO:0035658">
    <property type="term" value="C:Mon1-Ccz1 complex"/>
    <property type="evidence" value="ECO:0007669"/>
    <property type="project" value="InterPro"/>
</dbReference>